<dbReference type="InterPro" id="IPR017804">
    <property type="entry name" value="MeTrfase_EgtD-like"/>
</dbReference>
<keyword evidence="1 4" id="KW-0489">Methyltransferase</keyword>
<feature type="domain" description="Histidine-specific methyltransferase SAM-dependent" evidence="3">
    <location>
        <begin position="5"/>
        <end position="307"/>
    </location>
</feature>
<evidence type="ECO:0000259" key="3">
    <source>
        <dbReference type="Pfam" id="PF10017"/>
    </source>
</evidence>
<dbReference type="RefSeq" id="WP_147013365.1">
    <property type="nucleotide sequence ID" value="NZ_VORB01000002.1"/>
</dbReference>
<dbReference type="OrthoDB" id="5289726at2"/>
<proteinExistence type="predicted"/>
<dbReference type="EMBL" id="VORB01000002">
    <property type="protein sequence ID" value="TXC82135.1"/>
    <property type="molecule type" value="Genomic_DNA"/>
</dbReference>
<dbReference type="PANTHER" id="PTHR43397:SF1">
    <property type="entry name" value="ERGOTHIONEINE BIOSYNTHESIS PROTEIN 1"/>
    <property type="match status" value="1"/>
</dbReference>
<reference evidence="4 5" key="1">
    <citation type="submission" date="2019-08" db="EMBL/GenBank/DDBJ databases">
        <title>Genome of Luteibaculum oceani JCM 18817.</title>
        <authorList>
            <person name="Bowman J.P."/>
        </authorList>
    </citation>
    <scope>NUCLEOTIDE SEQUENCE [LARGE SCALE GENOMIC DNA]</scope>
    <source>
        <strain evidence="4 5">JCM 18817</strain>
    </source>
</reference>
<dbReference type="PANTHER" id="PTHR43397">
    <property type="entry name" value="ERGOTHIONEINE BIOSYNTHESIS PROTEIN 1"/>
    <property type="match status" value="1"/>
</dbReference>
<evidence type="ECO:0000313" key="5">
    <source>
        <dbReference type="Proteomes" id="UP000321168"/>
    </source>
</evidence>
<name>A0A5C6VEA7_9FLAO</name>
<dbReference type="Proteomes" id="UP000321168">
    <property type="component" value="Unassembled WGS sequence"/>
</dbReference>
<keyword evidence="2 4" id="KW-0808">Transferase</keyword>
<dbReference type="GO" id="GO:0032259">
    <property type="term" value="P:methylation"/>
    <property type="evidence" value="ECO:0007669"/>
    <property type="project" value="UniProtKB-KW"/>
</dbReference>
<accession>A0A5C6VEA7</accession>
<dbReference type="InterPro" id="IPR029063">
    <property type="entry name" value="SAM-dependent_MTases_sf"/>
</dbReference>
<comment type="caution">
    <text evidence="4">The sequence shown here is derived from an EMBL/GenBank/DDBJ whole genome shotgun (WGS) entry which is preliminary data.</text>
</comment>
<protein>
    <submittedName>
        <fullName evidence="4">L-histidine N(Alpha)-methyltransferase</fullName>
    </submittedName>
</protein>
<dbReference type="Pfam" id="PF10017">
    <property type="entry name" value="Methyltransf_33"/>
    <property type="match status" value="1"/>
</dbReference>
<dbReference type="PIRSF" id="PIRSF018005">
    <property type="entry name" value="UCP018005"/>
    <property type="match status" value="1"/>
</dbReference>
<dbReference type="CDD" id="cd02440">
    <property type="entry name" value="AdoMet_MTases"/>
    <property type="match status" value="1"/>
</dbReference>
<dbReference type="InterPro" id="IPR051128">
    <property type="entry name" value="EgtD_Methyltrsf_superfamily"/>
</dbReference>
<evidence type="ECO:0000256" key="2">
    <source>
        <dbReference type="ARBA" id="ARBA00022679"/>
    </source>
</evidence>
<sequence>MSSFELDVLQGLKATPKYLPSKYFYDHKGDELFIKIMNSPEYYLTDCEFEILSEQAKDILSPFEGLEYFEIIELGAGNGKKTVELLRGLNTKKFTYKPVDISSNALELLSKRLKRELPQVRCEPEQGEYFKVLESLRGKHPKLVLFLGSNLGNMVDERAASFLGALSQVLNSGDRVLLGLDLIKSREIVLPAYNDKNGYTAAFNLNLLKRINKELLGDFQLDKFVHSPEYDEVSGLAKSYLTSTENQVVSLNKPGVQISFQKGERVFMEVSRKYNDQILKTLLTRTQLLIEERFLDSRKYFCDYLLARI</sequence>
<evidence type="ECO:0000313" key="4">
    <source>
        <dbReference type="EMBL" id="TXC82135.1"/>
    </source>
</evidence>
<dbReference type="Gene3D" id="3.40.50.150">
    <property type="entry name" value="Vaccinia Virus protein VP39"/>
    <property type="match status" value="1"/>
</dbReference>
<dbReference type="InterPro" id="IPR019257">
    <property type="entry name" value="MeTrfase_dom"/>
</dbReference>
<organism evidence="4 5">
    <name type="scientific">Luteibaculum oceani</name>
    <dbReference type="NCBI Taxonomy" id="1294296"/>
    <lineage>
        <taxon>Bacteria</taxon>
        <taxon>Pseudomonadati</taxon>
        <taxon>Bacteroidota</taxon>
        <taxon>Flavobacteriia</taxon>
        <taxon>Flavobacteriales</taxon>
        <taxon>Luteibaculaceae</taxon>
        <taxon>Luteibaculum</taxon>
    </lineage>
</organism>
<dbReference type="SUPFAM" id="SSF53335">
    <property type="entry name" value="S-adenosyl-L-methionine-dependent methyltransferases"/>
    <property type="match status" value="1"/>
</dbReference>
<evidence type="ECO:0000256" key="1">
    <source>
        <dbReference type="ARBA" id="ARBA00022603"/>
    </source>
</evidence>
<dbReference type="AlphaFoldDB" id="A0A5C6VEA7"/>
<dbReference type="GO" id="GO:0008168">
    <property type="term" value="F:methyltransferase activity"/>
    <property type="evidence" value="ECO:0007669"/>
    <property type="project" value="UniProtKB-KW"/>
</dbReference>
<gene>
    <name evidence="4" type="ORF">FRX97_03305</name>
</gene>
<keyword evidence="5" id="KW-1185">Reference proteome</keyword>